<reference evidence="2" key="1">
    <citation type="submission" date="2014-09" db="EMBL/GenBank/DDBJ databases">
        <authorList>
            <person name="Magalhaes I.L.F."/>
            <person name="Oliveira U."/>
            <person name="Santos F.R."/>
            <person name="Vidigal T.H.D.A."/>
            <person name="Brescovit A.D."/>
            <person name="Santos A.J."/>
        </authorList>
    </citation>
    <scope>NUCLEOTIDE SEQUENCE</scope>
    <source>
        <tissue evidence="2">Shoot tissue taken approximately 20 cm above the soil surface</tissue>
    </source>
</reference>
<dbReference type="EMBL" id="GBRH01178512">
    <property type="protein sequence ID" value="JAE19384.1"/>
    <property type="molecule type" value="Transcribed_RNA"/>
</dbReference>
<evidence type="ECO:0000256" key="1">
    <source>
        <dbReference type="SAM" id="Phobius"/>
    </source>
</evidence>
<keyword evidence="1" id="KW-0472">Membrane</keyword>
<protein>
    <submittedName>
        <fullName evidence="2">Uncharacterized protein</fullName>
    </submittedName>
</protein>
<keyword evidence="1" id="KW-1133">Transmembrane helix</keyword>
<reference evidence="2" key="2">
    <citation type="journal article" date="2015" name="Data Brief">
        <title>Shoot transcriptome of the giant reed, Arundo donax.</title>
        <authorList>
            <person name="Barrero R.A."/>
            <person name="Guerrero F.D."/>
            <person name="Moolhuijzen P."/>
            <person name="Goolsby J.A."/>
            <person name="Tidwell J."/>
            <person name="Bellgard S.E."/>
            <person name="Bellgard M.I."/>
        </authorList>
    </citation>
    <scope>NUCLEOTIDE SEQUENCE</scope>
    <source>
        <tissue evidence="2">Shoot tissue taken approximately 20 cm above the soil surface</tissue>
    </source>
</reference>
<accession>A0A0A9G7E2</accession>
<dbReference type="AlphaFoldDB" id="A0A0A9G7E2"/>
<organism evidence="2">
    <name type="scientific">Arundo donax</name>
    <name type="common">Giant reed</name>
    <name type="synonym">Donax arundinaceus</name>
    <dbReference type="NCBI Taxonomy" id="35708"/>
    <lineage>
        <taxon>Eukaryota</taxon>
        <taxon>Viridiplantae</taxon>
        <taxon>Streptophyta</taxon>
        <taxon>Embryophyta</taxon>
        <taxon>Tracheophyta</taxon>
        <taxon>Spermatophyta</taxon>
        <taxon>Magnoliopsida</taxon>
        <taxon>Liliopsida</taxon>
        <taxon>Poales</taxon>
        <taxon>Poaceae</taxon>
        <taxon>PACMAD clade</taxon>
        <taxon>Arundinoideae</taxon>
        <taxon>Arundineae</taxon>
        <taxon>Arundo</taxon>
    </lineage>
</organism>
<evidence type="ECO:0000313" key="2">
    <source>
        <dbReference type="EMBL" id="JAE19384.1"/>
    </source>
</evidence>
<feature type="transmembrane region" description="Helical" evidence="1">
    <location>
        <begin position="21"/>
        <end position="47"/>
    </location>
</feature>
<keyword evidence="1" id="KW-0812">Transmembrane</keyword>
<name>A0A0A9G7E2_ARUDO</name>
<proteinExistence type="predicted"/>
<sequence length="94" mass="10001">MAKPKASPAAAIRRRIGGSGLLRWAARVASSIVVWTFLLHLCTFLGIPRPPLHIARPSCLGGRNNSTAAVVAAGEVEHLAPPALPPRNEWFLSS</sequence>